<dbReference type="PANTHER" id="PTHR18968">
    <property type="entry name" value="THIAMINE PYROPHOSPHATE ENZYMES"/>
    <property type="match status" value="1"/>
</dbReference>
<dbReference type="EMBL" id="JAGDYL010000004">
    <property type="protein sequence ID" value="MBO1804225.1"/>
    <property type="molecule type" value="Genomic_DNA"/>
</dbReference>
<evidence type="ECO:0000256" key="1">
    <source>
        <dbReference type="ARBA" id="ARBA00007812"/>
    </source>
</evidence>
<dbReference type="Pfam" id="PF00205">
    <property type="entry name" value="TPP_enzyme_M"/>
    <property type="match status" value="1"/>
</dbReference>
<dbReference type="InterPro" id="IPR029061">
    <property type="entry name" value="THDP-binding"/>
</dbReference>
<dbReference type="InterPro" id="IPR045229">
    <property type="entry name" value="TPP_enz"/>
</dbReference>
<feature type="domain" description="Thiamine pyrophosphate enzyme N-terminal TPP-binding" evidence="6">
    <location>
        <begin position="6"/>
        <end position="111"/>
    </location>
</feature>
<dbReference type="InterPro" id="IPR029035">
    <property type="entry name" value="DHS-like_NAD/FAD-binding_dom"/>
</dbReference>
<dbReference type="SUPFAM" id="SSF52467">
    <property type="entry name" value="DHS-like NAD/FAD-binding domain"/>
    <property type="match status" value="1"/>
</dbReference>
<dbReference type="Pfam" id="PF02776">
    <property type="entry name" value="TPP_enzyme_N"/>
    <property type="match status" value="1"/>
</dbReference>
<evidence type="ECO:0000259" key="5">
    <source>
        <dbReference type="Pfam" id="PF02775"/>
    </source>
</evidence>
<evidence type="ECO:0000313" key="7">
    <source>
        <dbReference type="EMBL" id="MBO1804225.1"/>
    </source>
</evidence>
<dbReference type="AlphaFoldDB" id="A0A939LZC1"/>
<dbReference type="GO" id="GO:0009097">
    <property type="term" value="P:isoleucine biosynthetic process"/>
    <property type="evidence" value="ECO:0007669"/>
    <property type="project" value="TreeGrafter"/>
</dbReference>
<feature type="domain" description="Thiamine pyrophosphate enzyme TPP-binding" evidence="5">
    <location>
        <begin position="432"/>
        <end position="549"/>
    </location>
</feature>
<dbReference type="GO" id="GO:0030976">
    <property type="term" value="F:thiamine pyrophosphate binding"/>
    <property type="evidence" value="ECO:0007669"/>
    <property type="project" value="InterPro"/>
</dbReference>
<evidence type="ECO:0000256" key="3">
    <source>
        <dbReference type="RuleBase" id="RU362132"/>
    </source>
</evidence>
<protein>
    <submittedName>
        <fullName evidence="7">Thiamine pyrophosphate-binding protein</fullName>
    </submittedName>
</protein>
<dbReference type="PANTHER" id="PTHR18968:SF13">
    <property type="entry name" value="ACETOLACTATE SYNTHASE CATALYTIC SUBUNIT, MITOCHONDRIAL"/>
    <property type="match status" value="1"/>
</dbReference>
<dbReference type="Proteomes" id="UP000664398">
    <property type="component" value="Unassembled WGS sequence"/>
</dbReference>
<dbReference type="Pfam" id="PF02775">
    <property type="entry name" value="TPP_enzyme_C"/>
    <property type="match status" value="1"/>
</dbReference>
<feature type="domain" description="Thiamine pyrophosphate enzyme central" evidence="4">
    <location>
        <begin position="224"/>
        <end position="358"/>
    </location>
</feature>
<keyword evidence="8" id="KW-1185">Reference proteome</keyword>
<dbReference type="InterPro" id="IPR012000">
    <property type="entry name" value="Thiamin_PyroP_enz_cen_dom"/>
</dbReference>
<dbReference type="GO" id="GO:0005948">
    <property type="term" value="C:acetolactate synthase complex"/>
    <property type="evidence" value="ECO:0007669"/>
    <property type="project" value="TreeGrafter"/>
</dbReference>
<dbReference type="InterPro" id="IPR011766">
    <property type="entry name" value="TPP_enzyme_TPP-bd"/>
</dbReference>
<evidence type="ECO:0000313" key="8">
    <source>
        <dbReference type="Proteomes" id="UP000664398"/>
    </source>
</evidence>
<accession>A0A939LZC1</accession>
<evidence type="ECO:0000256" key="2">
    <source>
        <dbReference type="ARBA" id="ARBA00023052"/>
    </source>
</evidence>
<sequence>MTRSATAFTRTLAHSLARHAGRAFGGSSGALQAALAEAGVHRTAIPDAAGAVAAADACARVAGAPAIALLGFGSGFTDATTAIAEAAQARTPLLIVAEDEPGTAPAREVDQEMLAAALGVRSYPLSAVDVGRAVGRAASYALRAARPVVLAVPADLLRGDDGAAPHEHASEGEGSAPAAALAAGGIDLDDPATIASLSAATLGADSPRPREAPGARSLAAPLGLDAAVNALLGAARPLVVAGRGAHLAGAAPELGALAQALGALTATTALVPGIFPDPRTDLGVFGCFGQAAAMSVTAQADVAVVVGASLEGDSSRGLFGAETTVIRIDEGVVGAPEGVDHARQILLQGDAKAVLDALLGSLAAAGALPSGWRESVFGLEAGGALRVRDTGAVEHPGGVCADLRLDPRAVASRIGELLPLDRYVVAENGSGLAWASMFWPASAPERLIAVGAGFESTGLGLSALAGVAAAAPSTSVVLSTGADGLASLSRLESAVRSIPSCAIVVWNEGRAADDPAMAPSIAVDTDFAAVATALGARGVRVERLEALDALGSWVAAGAYGTILLDCRVSPIVGWNPPPAG</sequence>
<dbReference type="GO" id="GO:0000287">
    <property type="term" value="F:magnesium ion binding"/>
    <property type="evidence" value="ECO:0007669"/>
    <property type="project" value="InterPro"/>
</dbReference>
<gene>
    <name evidence="7" type="ORF">J4H91_02680</name>
</gene>
<dbReference type="Gene3D" id="3.40.50.970">
    <property type="match status" value="2"/>
</dbReference>
<dbReference type="SUPFAM" id="SSF52518">
    <property type="entry name" value="Thiamin diphosphate-binding fold (THDP-binding)"/>
    <property type="match status" value="2"/>
</dbReference>
<comment type="similarity">
    <text evidence="1 3">Belongs to the TPP enzyme family.</text>
</comment>
<dbReference type="GO" id="GO:0003984">
    <property type="term" value="F:acetolactate synthase activity"/>
    <property type="evidence" value="ECO:0007669"/>
    <property type="project" value="TreeGrafter"/>
</dbReference>
<evidence type="ECO:0000259" key="4">
    <source>
        <dbReference type="Pfam" id="PF00205"/>
    </source>
</evidence>
<proteinExistence type="inferred from homology"/>
<keyword evidence="2 3" id="KW-0786">Thiamine pyrophosphate</keyword>
<comment type="caution">
    <text evidence="7">The sequence shown here is derived from an EMBL/GenBank/DDBJ whole genome shotgun (WGS) entry which is preliminary data.</text>
</comment>
<evidence type="ECO:0000259" key="6">
    <source>
        <dbReference type="Pfam" id="PF02776"/>
    </source>
</evidence>
<name>A0A939LZC1_9MICO</name>
<dbReference type="Gene3D" id="3.40.50.1220">
    <property type="entry name" value="TPP-binding domain"/>
    <property type="match status" value="1"/>
</dbReference>
<reference evidence="7" key="1">
    <citation type="submission" date="2021-03" db="EMBL/GenBank/DDBJ databases">
        <title>Leucobacter chromiisoli sp. nov., isolated from chromium-containing soil of chemical plant.</title>
        <authorList>
            <person name="Xu Z."/>
        </authorList>
    </citation>
    <scope>NUCLEOTIDE SEQUENCE</scope>
    <source>
        <strain evidence="7">A2</strain>
    </source>
</reference>
<dbReference type="InterPro" id="IPR012001">
    <property type="entry name" value="Thiamin_PyroP_enz_TPP-bd_dom"/>
</dbReference>
<dbReference type="CDD" id="cd00568">
    <property type="entry name" value="TPP_enzymes"/>
    <property type="match status" value="1"/>
</dbReference>
<dbReference type="RefSeq" id="WP_208044722.1">
    <property type="nucleotide sequence ID" value="NZ_JAGDYL010000004.1"/>
</dbReference>
<dbReference type="GO" id="GO:0009099">
    <property type="term" value="P:L-valine biosynthetic process"/>
    <property type="evidence" value="ECO:0007669"/>
    <property type="project" value="TreeGrafter"/>
</dbReference>
<dbReference type="GO" id="GO:0050660">
    <property type="term" value="F:flavin adenine dinucleotide binding"/>
    <property type="evidence" value="ECO:0007669"/>
    <property type="project" value="TreeGrafter"/>
</dbReference>
<organism evidence="7 8">
    <name type="scientific">Leucobacter ruminantium</name>
    <dbReference type="NCBI Taxonomy" id="1289170"/>
    <lineage>
        <taxon>Bacteria</taxon>
        <taxon>Bacillati</taxon>
        <taxon>Actinomycetota</taxon>
        <taxon>Actinomycetes</taxon>
        <taxon>Micrococcales</taxon>
        <taxon>Microbacteriaceae</taxon>
        <taxon>Leucobacter</taxon>
    </lineage>
</organism>